<keyword evidence="3 6" id="KW-0812">Transmembrane</keyword>
<dbReference type="SUPFAM" id="SSF103481">
    <property type="entry name" value="Multidrug resistance efflux transporter EmrE"/>
    <property type="match status" value="2"/>
</dbReference>
<evidence type="ECO:0000256" key="1">
    <source>
        <dbReference type="ARBA" id="ARBA00004651"/>
    </source>
</evidence>
<feature type="transmembrane region" description="Helical" evidence="6">
    <location>
        <begin position="179"/>
        <end position="197"/>
    </location>
</feature>
<name>A0A6J7KC85_9ZZZZ</name>
<evidence type="ECO:0000256" key="4">
    <source>
        <dbReference type="ARBA" id="ARBA00022989"/>
    </source>
</evidence>
<evidence type="ECO:0000259" key="7">
    <source>
        <dbReference type="Pfam" id="PF00892"/>
    </source>
</evidence>
<keyword evidence="2" id="KW-1003">Cell membrane</keyword>
<feature type="transmembrane region" description="Helical" evidence="6">
    <location>
        <begin position="217"/>
        <end position="242"/>
    </location>
</feature>
<evidence type="ECO:0000256" key="6">
    <source>
        <dbReference type="SAM" id="Phobius"/>
    </source>
</evidence>
<feature type="transmembrane region" description="Helical" evidence="6">
    <location>
        <begin position="68"/>
        <end position="86"/>
    </location>
</feature>
<dbReference type="Pfam" id="PF00892">
    <property type="entry name" value="EamA"/>
    <property type="match status" value="2"/>
</dbReference>
<feature type="domain" description="EamA" evidence="7">
    <location>
        <begin position="149"/>
        <end position="294"/>
    </location>
</feature>
<evidence type="ECO:0000313" key="8">
    <source>
        <dbReference type="EMBL" id="CAB4953718.1"/>
    </source>
</evidence>
<organism evidence="8">
    <name type="scientific">freshwater metagenome</name>
    <dbReference type="NCBI Taxonomy" id="449393"/>
    <lineage>
        <taxon>unclassified sequences</taxon>
        <taxon>metagenomes</taxon>
        <taxon>ecological metagenomes</taxon>
    </lineage>
</organism>
<feature type="transmembrane region" description="Helical" evidence="6">
    <location>
        <begin position="254"/>
        <end position="273"/>
    </location>
</feature>
<comment type="subcellular location">
    <subcellularLocation>
        <location evidence="1">Cell membrane</location>
        <topology evidence="1">Multi-pass membrane protein</topology>
    </subcellularLocation>
</comment>
<dbReference type="InterPro" id="IPR000620">
    <property type="entry name" value="EamA_dom"/>
</dbReference>
<reference evidence="8" key="1">
    <citation type="submission" date="2020-05" db="EMBL/GenBank/DDBJ databases">
        <authorList>
            <person name="Chiriac C."/>
            <person name="Salcher M."/>
            <person name="Ghai R."/>
            <person name="Kavagutti S V."/>
        </authorList>
    </citation>
    <scope>NUCLEOTIDE SEQUENCE</scope>
</reference>
<dbReference type="AlphaFoldDB" id="A0A6J7KC85"/>
<feature type="domain" description="EamA" evidence="7">
    <location>
        <begin position="1"/>
        <end position="136"/>
    </location>
</feature>
<evidence type="ECO:0000256" key="3">
    <source>
        <dbReference type="ARBA" id="ARBA00022692"/>
    </source>
</evidence>
<dbReference type="InterPro" id="IPR051258">
    <property type="entry name" value="Diverse_Substrate_Transporter"/>
</dbReference>
<feature type="transmembrane region" description="Helical" evidence="6">
    <location>
        <begin position="37"/>
        <end position="56"/>
    </location>
</feature>
<accession>A0A6J7KC85</accession>
<evidence type="ECO:0000256" key="5">
    <source>
        <dbReference type="ARBA" id="ARBA00023136"/>
    </source>
</evidence>
<feature type="transmembrane region" description="Helical" evidence="6">
    <location>
        <begin position="122"/>
        <end position="141"/>
    </location>
</feature>
<protein>
    <submittedName>
        <fullName evidence="8">Unannotated protein</fullName>
    </submittedName>
</protein>
<evidence type="ECO:0000256" key="2">
    <source>
        <dbReference type="ARBA" id="ARBA00022475"/>
    </source>
</evidence>
<feature type="transmembrane region" description="Helical" evidence="6">
    <location>
        <begin position="147"/>
        <end position="167"/>
    </location>
</feature>
<dbReference type="PANTHER" id="PTHR42920">
    <property type="entry name" value="OS03G0707200 PROTEIN-RELATED"/>
    <property type="match status" value="1"/>
</dbReference>
<sequence length="299" mass="32090">MIGYLLYLIAATLFALNGSVSKVLLEAGIPSARLSQLRVTAAFLILLVVVALTNRAALRLRRAEMPRIVVYGILGIAMTQWLYFVGIARLPVGVALLIEFTAPIMVALWFRFGLKEPVRAGVWWALVLALIGLAMVAQVWQGFTLDIVGAAACFGAAIALVVYYIVGERSVQGAAARDPISLTMWGFAAAALFWAVVQPWWSFPWPTLAAQSTSTGMLAAAPNALLIAYMVVLGTVVPFWLALASMRHLRASQASTIGMSEPVIATLLAWVLLGEFLTPLQLLGGAVVLVGVLLAERSR</sequence>
<keyword evidence="5 6" id="KW-0472">Membrane</keyword>
<feature type="transmembrane region" description="Helical" evidence="6">
    <location>
        <begin position="92"/>
        <end position="110"/>
    </location>
</feature>
<gene>
    <name evidence="8" type="ORF">UFOPK3773_01558</name>
</gene>
<dbReference type="EMBL" id="CAFBNF010000194">
    <property type="protein sequence ID" value="CAB4953718.1"/>
    <property type="molecule type" value="Genomic_DNA"/>
</dbReference>
<proteinExistence type="predicted"/>
<feature type="transmembrane region" description="Helical" evidence="6">
    <location>
        <begin position="279"/>
        <end position="295"/>
    </location>
</feature>
<dbReference type="GO" id="GO:0005886">
    <property type="term" value="C:plasma membrane"/>
    <property type="evidence" value="ECO:0007669"/>
    <property type="project" value="UniProtKB-SubCell"/>
</dbReference>
<dbReference type="PANTHER" id="PTHR42920:SF11">
    <property type="entry name" value="INNER MEMBRANE PROTEIN YTFF"/>
    <property type="match status" value="1"/>
</dbReference>
<keyword evidence="4 6" id="KW-1133">Transmembrane helix</keyword>
<dbReference type="InterPro" id="IPR037185">
    <property type="entry name" value="EmrE-like"/>
</dbReference>